<evidence type="ECO:0008006" key="8">
    <source>
        <dbReference type="Google" id="ProtNLM"/>
    </source>
</evidence>
<feature type="modified residue" description="N6-(pyridoxal phosphate)lysine" evidence="4">
    <location>
        <position position="181"/>
    </location>
</feature>
<evidence type="ECO:0000313" key="6">
    <source>
        <dbReference type="EMBL" id="OGM91012.1"/>
    </source>
</evidence>
<dbReference type="PANTHER" id="PTHR30244:SF36">
    <property type="entry name" value="3-OXO-GLUCOSE-6-PHOSPHATE:GLUTAMATE AMINOTRANSFERASE"/>
    <property type="match status" value="1"/>
</dbReference>
<comment type="similarity">
    <text evidence="2 5">Belongs to the DegT/DnrJ/EryC1 family.</text>
</comment>
<dbReference type="InterPro" id="IPR015421">
    <property type="entry name" value="PyrdxlP-dep_Trfase_major"/>
</dbReference>
<evidence type="ECO:0000256" key="1">
    <source>
        <dbReference type="ARBA" id="ARBA00022898"/>
    </source>
</evidence>
<dbReference type="GO" id="GO:0030170">
    <property type="term" value="F:pyridoxal phosphate binding"/>
    <property type="evidence" value="ECO:0007669"/>
    <property type="project" value="UniProtKB-ARBA"/>
</dbReference>
<reference evidence="6 7" key="1">
    <citation type="journal article" date="2016" name="Nat. Commun.">
        <title>Thousands of microbial genomes shed light on interconnected biogeochemical processes in an aquifer system.</title>
        <authorList>
            <person name="Anantharaman K."/>
            <person name="Brown C.T."/>
            <person name="Hug L.A."/>
            <person name="Sharon I."/>
            <person name="Castelle C.J."/>
            <person name="Probst A.J."/>
            <person name="Thomas B.C."/>
            <person name="Singh A."/>
            <person name="Wilkins M.J."/>
            <person name="Karaoz U."/>
            <person name="Brodie E.L."/>
            <person name="Williams K.H."/>
            <person name="Hubbard S.S."/>
            <person name="Banfield J.F."/>
        </authorList>
    </citation>
    <scope>NUCLEOTIDE SEQUENCE [LARGE SCALE GENOMIC DNA]</scope>
</reference>
<dbReference type="CDD" id="cd00616">
    <property type="entry name" value="AHBA_syn"/>
    <property type="match status" value="1"/>
</dbReference>
<gene>
    <name evidence="6" type="ORF">A3A20_00325</name>
</gene>
<sequence length="376" mass="41483">MTKFFDTTAQYKSIEKSIDSAAKRVFKSGIFIGGEEVRKFENEFAKFCDVKYAISVNSGTDALFLSLKALGIGKGDEVITTPFTFIATAGTIANTGAGPVFADIESDTFNINPELVEGLITPRTKAIMPVHLFGQMADMTAIMRIAKKYKLFVIEDAAQAVGARMAGSVGDLGCFSFFPAKNIGAYGDGGMITTNNKKLAEKLRLLKNHGSSPKDKYRNLIVGTNSRLDSLQAAILRVKLKHLRKWNKARAEKAKYYNNALKNIDGLITPAITPNGSHVFHQYTLQLPSTSLRTSRSGQARNALKKHLEKQGIPTMVYYPLPLHLQPALKYLGYKKGDFPEAERAANEVLSLPIYPEITEKEQGKIVETIKNFYAK</sequence>
<organism evidence="6 7">
    <name type="scientific">Candidatus Wolfebacteria bacterium RIFCSPLOWO2_01_FULL_45_19</name>
    <dbReference type="NCBI Taxonomy" id="1802557"/>
    <lineage>
        <taxon>Bacteria</taxon>
        <taxon>Candidatus Wolfeibacteriota</taxon>
    </lineage>
</organism>
<protein>
    <recommendedName>
        <fullName evidence="8">Transcriptional regulator</fullName>
    </recommendedName>
</protein>
<evidence type="ECO:0000256" key="3">
    <source>
        <dbReference type="PIRSR" id="PIRSR000390-1"/>
    </source>
</evidence>
<dbReference type="Proteomes" id="UP000178946">
    <property type="component" value="Unassembled WGS sequence"/>
</dbReference>
<dbReference type="Pfam" id="PF01041">
    <property type="entry name" value="DegT_DnrJ_EryC1"/>
    <property type="match status" value="1"/>
</dbReference>
<dbReference type="InterPro" id="IPR015422">
    <property type="entry name" value="PyrdxlP-dep_Trfase_small"/>
</dbReference>
<dbReference type="SUPFAM" id="SSF53383">
    <property type="entry name" value="PLP-dependent transferases"/>
    <property type="match status" value="1"/>
</dbReference>
<dbReference type="Gene3D" id="3.90.1150.10">
    <property type="entry name" value="Aspartate Aminotransferase, domain 1"/>
    <property type="match status" value="1"/>
</dbReference>
<evidence type="ECO:0000313" key="7">
    <source>
        <dbReference type="Proteomes" id="UP000178946"/>
    </source>
</evidence>
<accession>A0A1F8DRF5</accession>
<evidence type="ECO:0000256" key="5">
    <source>
        <dbReference type="RuleBase" id="RU004508"/>
    </source>
</evidence>
<feature type="active site" description="Proton acceptor" evidence="3">
    <location>
        <position position="181"/>
    </location>
</feature>
<proteinExistence type="inferred from homology"/>
<dbReference type="InterPro" id="IPR015424">
    <property type="entry name" value="PyrdxlP-dep_Trfase"/>
</dbReference>
<dbReference type="GO" id="GO:0000271">
    <property type="term" value="P:polysaccharide biosynthetic process"/>
    <property type="evidence" value="ECO:0007669"/>
    <property type="project" value="TreeGrafter"/>
</dbReference>
<evidence type="ECO:0000256" key="4">
    <source>
        <dbReference type="PIRSR" id="PIRSR000390-2"/>
    </source>
</evidence>
<dbReference type="PANTHER" id="PTHR30244">
    <property type="entry name" value="TRANSAMINASE"/>
    <property type="match status" value="1"/>
</dbReference>
<dbReference type="InterPro" id="IPR000653">
    <property type="entry name" value="DegT/StrS_aminotransferase"/>
</dbReference>
<evidence type="ECO:0000256" key="2">
    <source>
        <dbReference type="ARBA" id="ARBA00037999"/>
    </source>
</evidence>
<dbReference type="GO" id="GO:0008483">
    <property type="term" value="F:transaminase activity"/>
    <property type="evidence" value="ECO:0007669"/>
    <property type="project" value="TreeGrafter"/>
</dbReference>
<dbReference type="AlphaFoldDB" id="A0A1F8DRF5"/>
<dbReference type="PIRSF" id="PIRSF000390">
    <property type="entry name" value="PLP_StrS"/>
    <property type="match status" value="1"/>
</dbReference>
<comment type="caution">
    <text evidence="6">The sequence shown here is derived from an EMBL/GenBank/DDBJ whole genome shotgun (WGS) entry which is preliminary data.</text>
</comment>
<dbReference type="Gene3D" id="3.40.640.10">
    <property type="entry name" value="Type I PLP-dependent aspartate aminotransferase-like (Major domain)"/>
    <property type="match status" value="1"/>
</dbReference>
<name>A0A1F8DRF5_9BACT</name>
<dbReference type="FunFam" id="3.40.640.10:FF:000089">
    <property type="entry name" value="Aminotransferase, DegT/DnrJ/EryC1/StrS family"/>
    <property type="match status" value="1"/>
</dbReference>
<dbReference type="EMBL" id="MGIR01000005">
    <property type="protein sequence ID" value="OGM91012.1"/>
    <property type="molecule type" value="Genomic_DNA"/>
</dbReference>
<keyword evidence="1 4" id="KW-0663">Pyridoxal phosphate</keyword>
<dbReference type="STRING" id="1802557.A3A20_00325"/>